<sequence>MKHCILDTGISVAYEPENAEPTVDFVFVHGLHGHPYKSWTKSTEKRKPSSPAAAGKASLNTDKGGRENLIRRALARLGRSSSTTSPEPASRHSISEADNTEKVMEALFWPAELLPLECPNSRILMYGYDSKITKYTSGATNKSSLLSHSKDLLFSLARHGVPNRPLVFVAHSLGGIVVKEMLGRSSSSAEDDLLNIVESTAAIVFLGTPHRGSPEFAAIGESLRSIVSSLGMETTPANLDALGLKTTDLERAQEAFSTIWNKYDFRVKTFQESLSMTGIGFGSLGNKIVPDHSSLIGDVRERAETLQANHKDMSRYSGLEDPNYRKVGGELGFLYRSLVNVNSQPPIETNPSIERKKPSSRSSDDNKLLPLKNSTLDSLWSPAMHSRYQDIAHPADTTCLWLFNHQLYKDWYVKTSGHNQSGLLWVKGKPGTGKSVLMKEAFRLAVRDQKTSNHLAAAFFFDSRGTELPCSESILFRSLLHQLLVKSDKLFLLWLEKLQEESTTVESILSKPQELKHFFQHIVSQDISKRIILYIDALDECDSKSVRDQAYFWREITTKARKRGTQLSVCLSSRHFPNISLAGCPEIIMERNNYQDIHRYIIDRFGLVNRGETQESSNDLILRGGYLDDEEGQEERLKDVIFRKSRGVFLWVVLVVEEVLRNRDDGKDFAYLLDKVNMVPRPLESLFKDLLQYVSMEEKRIALCIFQWAILSASPLRLYEWHHILAFIRFPHLSSLSEWRRNIHCTKTDDQLEKQIRSLSKGLVEVRRIAADEPQGAAFDSLSLHAGAGSLNLDSGGTRVVQVIHESVRGFFLRENGFALLDPDHASNPIGYAHMEIMNTCINYIHIHELDQLVDARNRTKRSPVKRPSSAKQAVLQPREADHQLGRDDLNEQWTRDNLINSSSLTGLSKPHKFDKVEVNKKALTRKELEMMQDQFSPIDIHLWMSTNKSELDDLSISGGPALSIANSSISGRSQTLEDHPALLSYATQEFFTHAKLADLSYTDPHDLLYRLLNVGAWSRLKALREDISFGAQILEYASRLGLISWVANILLAQVGSVFTDTEEVIARLHSEDNYRRLALSCPPFLDDRTRLSQFIIEDFKKTFPRPSKRLFREPILRDYVENPEERSSTKDGNLEYPSGEYFDSIGIPRKRRSIESFGSASSHSGSIHDNSVEWDDVYNKPDYTGVFP</sequence>
<gene>
    <name evidence="4" type="ORF">CCHLO57077_00011584</name>
</gene>
<dbReference type="EMBL" id="CABFNP030001329">
    <property type="protein sequence ID" value="CAI6099824.1"/>
    <property type="molecule type" value="Genomic_DNA"/>
</dbReference>
<dbReference type="AlphaFoldDB" id="A0AA35VSE8"/>
<keyword evidence="5" id="KW-1185">Reference proteome</keyword>
<feature type="compositionally biased region" description="Low complexity" evidence="2">
    <location>
        <begin position="49"/>
        <end position="58"/>
    </location>
</feature>
<protein>
    <recommendedName>
        <fullName evidence="3">Nephrocystin 3-like N-terminal domain-containing protein</fullName>
    </recommendedName>
</protein>
<feature type="domain" description="Nephrocystin 3-like N-terminal" evidence="3">
    <location>
        <begin position="398"/>
        <end position="574"/>
    </location>
</feature>
<reference evidence="4" key="1">
    <citation type="submission" date="2023-01" db="EMBL/GenBank/DDBJ databases">
        <authorList>
            <person name="Piombo E."/>
        </authorList>
    </citation>
    <scope>NUCLEOTIDE SEQUENCE</scope>
</reference>
<dbReference type="InterPro" id="IPR056884">
    <property type="entry name" value="NPHP3-like_N"/>
</dbReference>
<feature type="region of interest" description="Disordered" evidence="2">
    <location>
        <begin position="858"/>
        <end position="890"/>
    </location>
</feature>
<dbReference type="PANTHER" id="PTHR10039:SF5">
    <property type="entry name" value="NACHT DOMAIN-CONTAINING PROTEIN"/>
    <property type="match status" value="1"/>
</dbReference>
<organism evidence="4 5">
    <name type="scientific">Clonostachys chloroleuca</name>
    <dbReference type="NCBI Taxonomy" id="1926264"/>
    <lineage>
        <taxon>Eukaryota</taxon>
        <taxon>Fungi</taxon>
        <taxon>Dikarya</taxon>
        <taxon>Ascomycota</taxon>
        <taxon>Pezizomycotina</taxon>
        <taxon>Sordariomycetes</taxon>
        <taxon>Hypocreomycetidae</taxon>
        <taxon>Hypocreales</taxon>
        <taxon>Bionectriaceae</taxon>
        <taxon>Clonostachys</taxon>
    </lineage>
</organism>
<feature type="region of interest" description="Disordered" evidence="2">
    <location>
        <begin position="1158"/>
        <end position="1179"/>
    </location>
</feature>
<feature type="compositionally biased region" description="Low complexity" evidence="2">
    <location>
        <begin position="1158"/>
        <end position="1170"/>
    </location>
</feature>
<dbReference type="Gene3D" id="3.40.50.1820">
    <property type="entry name" value="alpha/beta hydrolase"/>
    <property type="match status" value="1"/>
</dbReference>
<feature type="region of interest" description="Disordered" evidence="2">
    <location>
        <begin position="345"/>
        <end position="369"/>
    </location>
</feature>
<dbReference type="InterPro" id="IPR027417">
    <property type="entry name" value="P-loop_NTPase"/>
</dbReference>
<accession>A0AA35VSE8</accession>
<evidence type="ECO:0000259" key="3">
    <source>
        <dbReference type="Pfam" id="PF24883"/>
    </source>
</evidence>
<dbReference type="InterPro" id="IPR029058">
    <property type="entry name" value="AB_hydrolase_fold"/>
</dbReference>
<dbReference type="PANTHER" id="PTHR10039">
    <property type="entry name" value="AMELOGENIN"/>
    <property type="match status" value="1"/>
</dbReference>
<dbReference type="Gene3D" id="3.40.50.300">
    <property type="entry name" value="P-loop containing nucleotide triphosphate hydrolases"/>
    <property type="match status" value="1"/>
</dbReference>
<dbReference type="Pfam" id="PF24883">
    <property type="entry name" value="NPHP3_N"/>
    <property type="match status" value="1"/>
</dbReference>
<dbReference type="Proteomes" id="UP001160390">
    <property type="component" value="Unassembled WGS sequence"/>
</dbReference>
<proteinExistence type="predicted"/>
<keyword evidence="1" id="KW-0677">Repeat</keyword>
<comment type="caution">
    <text evidence="4">The sequence shown here is derived from an EMBL/GenBank/DDBJ whole genome shotgun (WGS) entry which is preliminary data.</text>
</comment>
<dbReference type="SUPFAM" id="SSF53474">
    <property type="entry name" value="alpha/beta-Hydrolases"/>
    <property type="match status" value="1"/>
</dbReference>
<feature type="region of interest" description="Disordered" evidence="2">
    <location>
        <begin position="37"/>
        <end position="96"/>
    </location>
</feature>
<feature type="compositionally biased region" description="Basic and acidic residues" evidence="2">
    <location>
        <begin position="879"/>
        <end position="890"/>
    </location>
</feature>
<feature type="compositionally biased region" description="Basic and acidic residues" evidence="2">
    <location>
        <begin position="353"/>
        <end position="367"/>
    </location>
</feature>
<evidence type="ECO:0000256" key="1">
    <source>
        <dbReference type="ARBA" id="ARBA00022737"/>
    </source>
</evidence>
<evidence type="ECO:0000256" key="2">
    <source>
        <dbReference type="SAM" id="MobiDB-lite"/>
    </source>
</evidence>
<evidence type="ECO:0000313" key="5">
    <source>
        <dbReference type="Proteomes" id="UP001160390"/>
    </source>
</evidence>
<feature type="compositionally biased region" description="Low complexity" evidence="2">
    <location>
        <begin position="71"/>
        <end position="82"/>
    </location>
</feature>
<dbReference type="SUPFAM" id="SSF52540">
    <property type="entry name" value="P-loop containing nucleoside triphosphate hydrolases"/>
    <property type="match status" value="1"/>
</dbReference>
<evidence type="ECO:0000313" key="4">
    <source>
        <dbReference type="EMBL" id="CAI6099824.1"/>
    </source>
</evidence>
<name>A0AA35VSE8_9HYPO</name>